<comment type="subcellular location">
    <subcellularLocation>
        <location evidence="1">Nucleus</location>
    </subcellularLocation>
</comment>
<dbReference type="InterPro" id="IPR036864">
    <property type="entry name" value="Zn2-C6_fun-type_DNA-bd_sf"/>
</dbReference>
<comment type="caution">
    <text evidence="5">The sequence shown here is derived from an EMBL/GenBank/DDBJ whole genome shotgun (WGS) entry which is preliminary data.</text>
</comment>
<evidence type="ECO:0000256" key="2">
    <source>
        <dbReference type="ARBA" id="ARBA00022723"/>
    </source>
</evidence>
<dbReference type="SMART" id="SM00066">
    <property type="entry name" value="GAL4"/>
    <property type="match status" value="1"/>
</dbReference>
<dbReference type="SMART" id="SM00906">
    <property type="entry name" value="Fungal_trans"/>
    <property type="match status" value="1"/>
</dbReference>
<dbReference type="GO" id="GO:0006351">
    <property type="term" value="P:DNA-templated transcription"/>
    <property type="evidence" value="ECO:0007669"/>
    <property type="project" value="InterPro"/>
</dbReference>
<dbReference type="STRING" id="1849047.A0A3D8R225"/>
<dbReference type="Proteomes" id="UP000256645">
    <property type="component" value="Unassembled WGS sequence"/>
</dbReference>
<dbReference type="Pfam" id="PF00172">
    <property type="entry name" value="Zn_clus"/>
    <property type="match status" value="1"/>
</dbReference>
<dbReference type="CDD" id="cd00067">
    <property type="entry name" value="GAL4"/>
    <property type="match status" value="1"/>
</dbReference>
<evidence type="ECO:0000256" key="1">
    <source>
        <dbReference type="ARBA" id="ARBA00004123"/>
    </source>
</evidence>
<evidence type="ECO:0000256" key="3">
    <source>
        <dbReference type="ARBA" id="ARBA00023242"/>
    </source>
</evidence>
<dbReference type="GO" id="GO:0003677">
    <property type="term" value="F:DNA binding"/>
    <property type="evidence" value="ECO:0007669"/>
    <property type="project" value="InterPro"/>
</dbReference>
<protein>
    <recommendedName>
        <fullName evidence="4">Zn(2)-C6 fungal-type domain-containing protein</fullName>
    </recommendedName>
</protein>
<accession>A0A3D8R225</accession>
<feature type="domain" description="Zn(2)-C6 fungal-type" evidence="4">
    <location>
        <begin position="15"/>
        <end position="46"/>
    </location>
</feature>
<evidence type="ECO:0000313" key="5">
    <source>
        <dbReference type="EMBL" id="RDW68008.1"/>
    </source>
</evidence>
<dbReference type="CDD" id="cd12148">
    <property type="entry name" value="fungal_TF_MHR"/>
    <property type="match status" value="1"/>
</dbReference>
<dbReference type="Pfam" id="PF04082">
    <property type="entry name" value="Fungal_trans"/>
    <property type="match status" value="1"/>
</dbReference>
<dbReference type="OrthoDB" id="5344325at2759"/>
<sequence>MDGPPQLKRKRVVTACTECHRRKQKCDHAKPCSNCVARNVREKCIYDDGEPLGWSSLEQPEQASPDFTSQAGYSLSSSTNTYIDLQTSLLPQTPLKQSPPLRNAGTLDKFREVLGLLPSKQITKELVSNYFVEANWYFLVLETFYFNQLHETWSESKNKGLNHMPLQMQHFTPLLCQVLAVSLQFLPLDRPCAEALRLENLEAADQLSYRYSAAGAELMSALGRHQSSVVAVQHDLMRSLWLKNRSRGTESWYALGDAIKQAQDLGLHLQSCIPQSESIDLEKTLSNLWYDEYKRRLWITLFVWDSHMAFVLGRPRAINILDCTVRTPLDCNIPEQPSKIIPTPAHASEVPSTYSAHLFHYFLAQKIHEILSKGANKPHFADYNFILSLHDQVITELHNLPAAVRPENPDTSLDLRYPRLLKQRQHITNAAQSFLIALHRPHTKQHETSRKAATDAAFSCLRAQQGLFDLVKEHQYRIYNLSFYTIDAGMFLAAMVLEQKTIERAFLENIYMALSKAMTRLSLMQHRSAMARSGLQLLSGCCQKICLVHGLDHSTLTSESSSYSNHSSATMSPFSLDPSVPRNVLQNPDTEHMVEGTVSHPGTAVLDRHLDPSLISSSIPLVTPFEFSFDTAPYLNAFSDLDPAESISDTMWKDLLG</sequence>
<gene>
    <name evidence="5" type="ORF">BP6252_09404</name>
</gene>
<reference evidence="5 6" key="1">
    <citation type="journal article" date="2018" name="IMA Fungus">
        <title>IMA Genome-F 9: Draft genome sequence of Annulohypoxylon stygium, Aspergillus mulundensis, Berkeleyomyces basicola (syn. Thielaviopsis basicola), Ceratocystis smalleyi, two Cercospora beticola strains, Coleophoma cylindrospora, Fusarium fracticaudum, Phialophora cf. hyalina, and Morchella septimelata.</title>
        <authorList>
            <person name="Wingfield B.D."/>
            <person name="Bills G.F."/>
            <person name="Dong Y."/>
            <person name="Huang W."/>
            <person name="Nel W.J."/>
            <person name="Swalarsk-Parry B.S."/>
            <person name="Vaghefi N."/>
            <person name="Wilken P.M."/>
            <person name="An Z."/>
            <person name="de Beer Z.W."/>
            <person name="De Vos L."/>
            <person name="Chen L."/>
            <person name="Duong T.A."/>
            <person name="Gao Y."/>
            <person name="Hammerbacher A."/>
            <person name="Kikkert J.R."/>
            <person name="Li Y."/>
            <person name="Li H."/>
            <person name="Li K."/>
            <person name="Li Q."/>
            <person name="Liu X."/>
            <person name="Ma X."/>
            <person name="Naidoo K."/>
            <person name="Pethybridge S.J."/>
            <person name="Sun J."/>
            <person name="Steenkamp E.T."/>
            <person name="van der Nest M.A."/>
            <person name="van Wyk S."/>
            <person name="Wingfield M.J."/>
            <person name="Xiong C."/>
            <person name="Yue Q."/>
            <person name="Zhang X."/>
        </authorList>
    </citation>
    <scope>NUCLEOTIDE SEQUENCE [LARGE SCALE GENOMIC DNA]</scope>
    <source>
        <strain evidence="5 6">BP6252</strain>
    </source>
</reference>
<dbReference type="Gene3D" id="4.10.240.10">
    <property type="entry name" value="Zn(2)-C6 fungal-type DNA-binding domain"/>
    <property type="match status" value="1"/>
</dbReference>
<keyword evidence="6" id="KW-1185">Reference proteome</keyword>
<dbReference type="AlphaFoldDB" id="A0A3D8R225"/>
<dbReference type="PROSITE" id="PS50048">
    <property type="entry name" value="ZN2_CY6_FUNGAL_2"/>
    <property type="match status" value="1"/>
</dbReference>
<name>A0A3D8R225_9HELO</name>
<dbReference type="EMBL" id="PDLM01000010">
    <property type="protein sequence ID" value="RDW68008.1"/>
    <property type="molecule type" value="Genomic_DNA"/>
</dbReference>
<dbReference type="InterPro" id="IPR050613">
    <property type="entry name" value="Sec_Metabolite_Reg"/>
</dbReference>
<dbReference type="InterPro" id="IPR007219">
    <property type="entry name" value="XnlR_reg_dom"/>
</dbReference>
<keyword evidence="3" id="KW-0539">Nucleus</keyword>
<organism evidence="5 6">
    <name type="scientific">Coleophoma cylindrospora</name>
    <dbReference type="NCBI Taxonomy" id="1849047"/>
    <lineage>
        <taxon>Eukaryota</taxon>
        <taxon>Fungi</taxon>
        <taxon>Dikarya</taxon>
        <taxon>Ascomycota</taxon>
        <taxon>Pezizomycotina</taxon>
        <taxon>Leotiomycetes</taxon>
        <taxon>Helotiales</taxon>
        <taxon>Dermateaceae</taxon>
        <taxon>Coleophoma</taxon>
    </lineage>
</organism>
<keyword evidence="2" id="KW-0479">Metal-binding</keyword>
<evidence type="ECO:0000313" key="6">
    <source>
        <dbReference type="Proteomes" id="UP000256645"/>
    </source>
</evidence>
<dbReference type="InterPro" id="IPR001138">
    <property type="entry name" value="Zn2Cys6_DnaBD"/>
</dbReference>
<dbReference type="PANTHER" id="PTHR31001:SF87">
    <property type="entry name" value="COL-21"/>
    <property type="match status" value="1"/>
</dbReference>
<dbReference type="SUPFAM" id="SSF57701">
    <property type="entry name" value="Zn2/Cys6 DNA-binding domain"/>
    <property type="match status" value="1"/>
</dbReference>
<dbReference type="GO" id="GO:0008270">
    <property type="term" value="F:zinc ion binding"/>
    <property type="evidence" value="ECO:0007669"/>
    <property type="project" value="InterPro"/>
</dbReference>
<dbReference type="PROSITE" id="PS00463">
    <property type="entry name" value="ZN2_CY6_FUNGAL_1"/>
    <property type="match status" value="1"/>
</dbReference>
<dbReference type="GO" id="GO:0000981">
    <property type="term" value="F:DNA-binding transcription factor activity, RNA polymerase II-specific"/>
    <property type="evidence" value="ECO:0007669"/>
    <property type="project" value="InterPro"/>
</dbReference>
<evidence type="ECO:0000259" key="4">
    <source>
        <dbReference type="PROSITE" id="PS50048"/>
    </source>
</evidence>
<proteinExistence type="predicted"/>
<dbReference type="GO" id="GO:0005634">
    <property type="term" value="C:nucleus"/>
    <property type="evidence" value="ECO:0007669"/>
    <property type="project" value="UniProtKB-SubCell"/>
</dbReference>
<dbReference type="PANTHER" id="PTHR31001">
    <property type="entry name" value="UNCHARACTERIZED TRANSCRIPTIONAL REGULATORY PROTEIN"/>
    <property type="match status" value="1"/>
</dbReference>